<dbReference type="RefSeq" id="WP_084091856.1">
    <property type="nucleotide sequence ID" value="NZ_FQZT01000004.1"/>
</dbReference>
<dbReference type="Gene3D" id="3.40.190.10">
    <property type="entry name" value="Periplasmic binding protein-like II"/>
    <property type="match status" value="2"/>
</dbReference>
<organism evidence="15 16">
    <name type="scientific">Malonomonas rubra DSM 5091</name>
    <dbReference type="NCBI Taxonomy" id="1122189"/>
    <lineage>
        <taxon>Bacteria</taxon>
        <taxon>Pseudomonadati</taxon>
        <taxon>Thermodesulfobacteriota</taxon>
        <taxon>Desulfuromonadia</taxon>
        <taxon>Desulfuromonadales</taxon>
        <taxon>Geopsychrobacteraceae</taxon>
        <taxon>Malonomonas</taxon>
    </lineage>
</organism>
<dbReference type="Pfam" id="PF00497">
    <property type="entry name" value="SBP_bac_3"/>
    <property type="match status" value="1"/>
</dbReference>
<accession>A0A1M6GHI6</accession>
<dbReference type="PROSITE" id="PS50113">
    <property type="entry name" value="PAC"/>
    <property type="match status" value="1"/>
</dbReference>
<evidence type="ECO:0000256" key="6">
    <source>
        <dbReference type="ARBA" id="ARBA00022777"/>
    </source>
</evidence>
<keyword evidence="16" id="KW-1185">Reference proteome</keyword>
<dbReference type="Pfam" id="PF02518">
    <property type="entry name" value="HATPase_c"/>
    <property type="match status" value="1"/>
</dbReference>
<keyword evidence="7" id="KW-0067">ATP-binding</keyword>
<evidence type="ECO:0000259" key="14">
    <source>
        <dbReference type="PROSITE" id="PS50113"/>
    </source>
</evidence>
<evidence type="ECO:0000256" key="1">
    <source>
        <dbReference type="ARBA" id="ARBA00000085"/>
    </source>
</evidence>
<evidence type="ECO:0000259" key="13">
    <source>
        <dbReference type="PROSITE" id="PS50112"/>
    </source>
</evidence>
<keyword evidence="4" id="KW-0808">Transferase</keyword>
<dbReference type="PRINTS" id="PR00344">
    <property type="entry name" value="BCTRLSENSOR"/>
</dbReference>
<reference evidence="15 16" key="1">
    <citation type="submission" date="2016-11" db="EMBL/GenBank/DDBJ databases">
        <authorList>
            <person name="Jaros S."/>
            <person name="Januszkiewicz K."/>
            <person name="Wedrychowicz H."/>
        </authorList>
    </citation>
    <scope>NUCLEOTIDE SEQUENCE [LARGE SCALE GENOMIC DNA]</scope>
    <source>
        <strain evidence="15 16">DSM 5091</strain>
    </source>
</reference>
<gene>
    <name evidence="15" type="ORF">SAMN02745165_01551</name>
</gene>
<dbReference type="PANTHER" id="PTHR43065:SF46">
    <property type="entry name" value="C4-DICARBOXYLATE TRANSPORT SENSOR PROTEIN DCTB"/>
    <property type="match status" value="1"/>
</dbReference>
<feature type="domain" description="PAS" evidence="13">
    <location>
        <begin position="299"/>
        <end position="353"/>
    </location>
</feature>
<dbReference type="Gene3D" id="3.30.450.20">
    <property type="entry name" value="PAS domain"/>
    <property type="match status" value="1"/>
</dbReference>
<evidence type="ECO:0000256" key="9">
    <source>
        <dbReference type="PROSITE-ProRule" id="PRU00169"/>
    </source>
</evidence>
<dbReference type="InterPro" id="IPR004358">
    <property type="entry name" value="Sig_transdc_His_kin-like_C"/>
</dbReference>
<dbReference type="Proteomes" id="UP000184171">
    <property type="component" value="Unassembled WGS sequence"/>
</dbReference>
<evidence type="ECO:0000256" key="3">
    <source>
        <dbReference type="ARBA" id="ARBA00022553"/>
    </source>
</evidence>
<dbReference type="InterPro" id="IPR000700">
    <property type="entry name" value="PAS-assoc_C"/>
</dbReference>
<dbReference type="AlphaFoldDB" id="A0A1M6GHI6"/>
<dbReference type="CDD" id="cd00082">
    <property type="entry name" value="HisKA"/>
    <property type="match status" value="1"/>
</dbReference>
<evidence type="ECO:0000256" key="4">
    <source>
        <dbReference type="ARBA" id="ARBA00022679"/>
    </source>
</evidence>
<dbReference type="InterPro" id="IPR001638">
    <property type="entry name" value="Solute-binding_3/MltF_N"/>
</dbReference>
<dbReference type="SUPFAM" id="SSF53850">
    <property type="entry name" value="Periplasmic binding protein-like II"/>
    <property type="match status" value="1"/>
</dbReference>
<dbReference type="Gene3D" id="3.30.565.10">
    <property type="entry name" value="Histidine kinase-like ATPase, C-terminal domain"/>
    <property type="match status" value="1"/>
</dbReference>
<evidence type="ECO:0000256" key="7">
    <source>
        <dbReference type="ARBA" id="ARBA00022840"/>
    </source>
</evidence>
<dbReference type="InterPro" id="IPR036097">
    <property type="entry name" value="HisK_dim/P_sf"/>
</dbReference>
<proteinExistence type="predicted"/>
<dbReference type="EMBL" id="FQZT01000004">
    <property type="protein sequence ID" value="SHJ09353.1"/>
    <property type="molecule type" value="Genomic_DNA"/>
</dbReference>
<dbReference type="Pfam" id="PF13426">
    <property type="entry name" value="PAS_9"/>
    <property type="match status" value="1"/>
</dbReference>
<evidence type="ECO:0000313" key="15">
    <source>
        <dbReference type="EMBL" id="SHJ09353.1"/>
    </source>
</evidence>
<dbReference type="Pfam" id="PF00072">
    <property type="entry name" value="Response_reg"/>
    <property type="match status" value="1"/>
</dbReference>
<dbReference type="SMART" id="SM00062">
    <property type="entry name" value="PBPb"/>
    <property type="match status" value="1"/>
</dbReference>
<dbReference type="SMART" id="SM00387">
    <property type="entry name" value="HATPase_c"/>
    <property type="match status" value="1"/>
</dbReference>
<dbReference type="OrthoDB" id="9761263at2"/>
<feature type="domain" description="Response regulatory" evidence="12">
    <location>
        <begin position="688"/>
        <end position="804"/>
    </location>
</feature>
<keyword evidence="3 9" id="KW-0597">Phosphoprotein</keyword>
<keyword evidence="5" id="KW-0547">Nucleotide-binding</keyword>
<dbReference type="InterPro" id="IPR005467">
    <property type="entry name" value="His_kinase_dom"/>
</dbReference>
<feature type="domain" description="PAC" evidence="14">
    <location>
        <begin position="374"/>
        <end position="424"/>
    </location>
</feature>
<feature type="modified residue" description="4-aspartylphosphate" evidence="9">
    <location>
        <position position="739"/>
    </location>
</feature>
<dbReference type="GO" id="GO:0000155">
    <property type="term" value="F:phosphorelay sensor kinase activity"/>
    <property type="evidence" value="ECO:0007669"/>
    <property type="project" value="InterPro"/>
</dbReference>
<dbReference type="CDD" id="cd17546">
    <property type="entry name" value="REC_hyHK_CKI1_RcsC-like"/>
    <property type="match status" value="1"/>
</dbReference>
<feature type="signal peptide" evidence="10">
    <location>
        <begin position="1"/>
        <end position="26"/>
    </location>
</feature>
<dbReference type="EC" id="2.7.13.3" evidence="2"/>
<dbReference type="InterPro" id="IPR036890">
    <property type="entry name" value="HATPase_C_sf"/>
</dbReference>
<feature type="domain" description="Histidine kinase" evidence="11">
    <location>
        <begin position="444"/>
        <end position="669"/>
    </location>
</feature>
<dbReference type="NCBIfam" id="TIGR00229">
    <property type="entry name" value="sensory_box"/>
    <property type="match status" value="1"/>
</dbReference>
<dbReference type="PANTHER" id="PTHR43065">
    <property type="entry name" value="SENSOR HISTIDINE KINASE"/>
    <property type="match status" value="1"/>
</dbReference>
<dbReference type="GO" id="GO:0005524">
    <property type="term" value="F:ATP binding"/>
    <property type="evidence" value="ECO:0007669"/>
    <property type="project" value="UniProtKB-KW"/>
</dbReference>
<name>A0A1M6GHI6_MALRU</name>
<dbReference type="PROSITE" id="PS50109">
    <property type="entry name" value="HIS_KIN"/>
    <property type="match status" value="1"/>
</dbReference>
<comment type="catalytic activity">
    <reaction evidence="1">
        <text>ATP + protein L-histidine = ADP + protein N-phospho-L-histidine.</text>
        <dbReference type="EC" id="2.7.13.3"/>
    </reaction>
</comment>
<sequence>MNYRSFLAALVISCLLVSATDLPATAADESIRVASFPFKPLIFSDDAGAVKGVNADLLMQIGKLNDWQLEFVHGSWNDGLERAKEKRVDLLTSVMYTEKRDSFLDYTKEPFFTVWGEVYALFSSRVENIFDLQNQTIAIMKEDLSGKNFRKLADSFSIDCEYIEAASHNEVFTLVQQGHARAGVAPNIFGLANSGQYGVTRTPIIFSPKPLYFAVPEGRNQELLKTIDQTLQRWKQDQNSFYYQTLNRWLSGETGRQAKWPKWASVVIGCSILIALLVLLWNKTLHAQVKQQTKRLSESERRFRTLFNEATIGLGMADAKTGIMLAINAELAKMVERTPEEMVGQPQSLIHPEAVEKDGITNHFRHHRDEASGEVVEAMLVTKNGREFPCEIQATIIELEGREVMFGSFRDISKRKDAEEKKQELEIQLRQKFKMEALGVMAGGMAHNFNNNMTIILGNIDLVMLQNSENSELVRQLQNAKIALMRSRDLVRQIMGYSRQEETEMKPAQIAQLLDETLNLLKSTLPSSIELHKQISPQAAETTIIADETRLQEALINLCTNASHAMDEKGVLGIDLKIVDLLRDEIPAQFSCSPGRYLQLSISDTGCGIPAENAEKIFDPFFTTKDVDKGSGMGLATVRGTIEQHHGLIKLESRIGEGSTFKLYFPAVAAAQKVENRNQVEIIEGSERILLVDDDEMLATVSETMLRQLGYQVTAFSNAVEALNHFRQDPAAFDLLLTDKTMPELSGIELAQEVKRIRPSLPVILCTGYSSKESEESNIDAIIDAFCNKPLEMAELSQIVRTTLDSAKESR</sequence>
<dbReference type="SMART" id="SM00091">
    <property type="entry name" value="PAS"/>
    <property type="match status" value="1"/>
</dbReference>
<dbReference type="InterPro" id="IPR035965">
    <property type="entry name" value="PAS-like_dom_sf"/>
</dbReference>
<dbReference type="SUPFAM" id="SSF55874">
    <property type="entry name" value="ATPase domain of HSP90 chaperone/DNA topoisomerase II/histidine kinase"/>
    <property type="match status" value="1"/>
</dbReference>
<dbReference type="InterPro" id="IPR003661">
    <property type="entry name" value="HisK_dim/P_dom"/>
</dbReference>
<dbReference type="Gene3D" id="1.10.287.130">
    <property type="match status" value="1"/>
</dbReference>
<evidence type="ECO:0000256" key="8">
    <source>
        <dbReference type="ARBA" id="ARBA00023012"/>
    </source>
</evidence>
<evidence type="ECO:0000256" key="10">
    <source>
        <dbReference type="SAM" id="SignalP"/>
    </source>
</evidence>
<keyword evidence="8" id="KW-0902">Two-component regulatory system</keyword>
<evidence type="ECO:0000256" key="5">
    <source>
        <dbReference type="ARBA" id="ARBA00022741"/>
    </source>
</evidence>
<dbReference type="PROSITE" id="PS50110">
    <property type="entry name" value="RESPONSE_REGULATORY"/>
    <property type="match status" value="1"/>
</dbReference>
<dbReference type="STRING" id="1122189.SAMN02745165_01551"/>
<dbReference type="CDD" id="cd00130">
    <property type="entry name" value="PAS"/>
    <property type="match status" value="1"/>
</dbReference>
<evidence type="ECO:0000313" key="16">
    <source>
        <dbReference type="Proteomes" id="UP000184171"/>
    </source>
</evidence>
<dbReference type="InterPro" id="IPR001789">
    <property type="entry name" value="Sig_transdc_resp-reg_receiver"/>
</dbReference>
<dbReference type="InterPro" id="IPR000014">
    <property type="entry name" value="PAS"/>
</dbReference>
<dbReference type="InterPro" id="IPR011006">
    <property type="entry name" value="CheY-like_superfamily"/>
</dbReference>
<evidence type="ECO:0000256" key="2">
    <source>
        <dbReference type="ARBA" id="ARBA00012438"/>
    </source>
</evidence>
<dbReference type="SUPFAM" id="SSF47384">
    <property type="entry name" value="Homodimeric domain of signal transducing histidine kinase"/>
    <property type="match status" value="1"/>
</dbReference>
<evidence type="ECO:0000259" key="12">
    <source>
        <dbReference type="PROSITE" id="PS50110"/>
    </source>
</evidence>
<evidence type="ECO:0000259" key="11">
    <source>
        <dbReference type="PROSITE" id="PS50109"/>
    </source>
</evidence>
<dbReference type="Gene3D" id="3.40.50.2300">
    <property type="match status" value="1"/>
</dbReference>
<protein>
    <recommendedName>
        <fullName evidence="2">histidine kinase</fullName>
        <ecNumber evidence="2">2.7.13.3</ecNumber>
    </recommendedName>
</protein>
<keyword evidence="10" id="KW-0732">Signal</keyword>
<dbReference type="InterPro" id="IPR003594">
    <property type="entry name" value="HATPase_dom"/>
</dbReference>
<dbReference type="SUPFAM" id="SSF52172">
    <property type="entry name" value="CheY-like"/>
    <property type="match status" value="1"/>
</dbReference>
<dbReference type="SMART" id="SM00448">
    <property type="entry name" value="REC"/>
    <property type="match status" value="1"/>
</dbReference>
<dbReference type="PROSITE" id="PS50112">
    <property type="entry name" value="PAS"/>
    <property type="match status" value="1"/>
</dbReference>
<dbReference type="SUPFAM" id="SSF55785">
    <property type="entry name" value="PYP-like sensor domain (PAS domain)"/>
    <property type="match status" value="1"/>
</dbReference>
<keyword evidence="6" id="KW-0418">Kinase</keyword>
<feature type="chain" id="PRO_5013133248" description="histidine kinase" evidence="10">
    <location>
        <begin position="27"/>
        <end position="811"/>
    </location>
</feature>